<evidence type="ECO:0000256" key="1">
    <source>
        <dbReference type="ARBA" id="ARBA00022723"/>
    </source>
</evidence>
<dbReference type="AlphaFoldDB" id="A0A0P0YCA4"/>
<proteinExistence type="predicted"/>
<gene>
    <name evidence="7" type="ordered locus">Os12g0621300</name>
    <name evidence="7" type="ORF">OSNPB_120621300</name>
</gene>
<evidence type="ECO:0000259" key="6">
    <source>
        <dbReference type="PROSITE" id="PS50966"/>
    </source>
</evidence>
<feature type="non-terminal residue" evidence="7">
    <location>
        <position position="261"/>
    </location>
</feature>
<dbReference type="EMBL" id="AP014968">
    <property type="protein sequence ID" value="BAT18139.1"/>
    <property type="molecule type" value="Genomic_DNA"/>
</dbReference>
<reference evidence="7 8" key="3">
    <citation type="journal article" date="2013" name="Rice">
        <title>Improvement of the Oryza sativa Nipponbare reference genome using next generation sequence and optical map data.</title>
        <authorList>
            <person name="Kawahara Y."/>
            <person name="de la Bastide M."/>
            <person name="Hamilton J.P."/>
            <person name="Kanamori H."/>
            <person name="McCombie W.R."/>
            <person name="Ouyang S."/>
            <person name="Schwartz D.C."/>
            <person name="Tanaka T."/>
            <person name="Wu J."/>
            <person name="Zhou S."/>
            <person name="Childs K.L."/>
            <person name="Davidson R.M."/>
            <person name="Lin H."/>
            <person name="Quesada-Ocampo L."/>
            <person name="Vaillancourt B."/>
            <person name="Sakai H."/>
            <person name="Lee S.S."/>
            <person name="Kim J."/>
            <person name="Numa H."/>
            <person name="Itoh T."/>
            <person name="Buell C.R."/>
            <person name="Matsumoto T."/>
        </authorList>
    </citation>
    <scope>NUCLEOTIDE SEQUENCE [LARGE SCALE GENOMIC DNA]</scope>
    <source>
        <strain evidence="8">cv. Nipponbare</strain>
    </source>
</reference>
<dbReference type="GO" id="GO:0008270">
    <property type="term" value="F:zinc ion binding"/>
    <property type="evidence" value="ECO:0007669"/>
    <property type="project" value="UniProtKB-KW"/>
</dbReference>
<feature type="domain" description="SWIM-type" evidence="6">
    <location>
        <begin position="135"/>
        <end position="167"/>
    </location>
</feature>
<sequence>MAGFNKHYDAIKMQSPQAIQFLNDNHPMLWSRAKFSELSKVDYINNNLSESFNNWIKDLKDVQIVDMIDKIRQKIVSKFCHRAEIASKMEGVILPSVTKDLNKQSIGLKKHKVSRVTLTTAEVTIPDNQGMELRYAVDLDSQTCSCRVWQMCGKPCTHAIAFITSIRGASMHTYVDKYFSVEKLQLAYSVVFRPIIGKHQWEFVDPGFKLQKPRLRRKRGRPRKNRIKASDESGQNTKHKCKECGGFGHRDKNCQGGEVAT</sequence>
<keyword evidence="2 4" id="KW-0863">Zinc-finger</keyword>
<keyword evidence="1" id="KW-0479">Metal-binding</keyword>
<evidence type="ECO:0000256" key="5">
    <source>
        <dbReference type="SAM" id="MobiDB-lite"/>
    </source>
</evidence>
<feature type="compositionally biased region" description="Basic residues" evidence="5">
    <location>
        <begin position="215"/>
        <end position="227"/>
    </location>
</feature>
<evidence type="ECO:0000256" key="2">
    <source>
        <dbReference type="ARBA" id="ARBA00022771"/>
    </source>
</evidence>
<keyword evidence="3" id="KW-0862">Zinc</keyword>
<dbReference type="PANTHER" id="PTHR31973">
    <property type="entry name" value="POLYPROTEIN, PUTATIVE-RELATED"/>
    <property type="match status" value="1"/>
</dbReference>
<evidence type="ECO:0000256" key="4">
    <source>
        <dbReference type="PROSITE-ProRule" id="PRU00325"/>
    </source>
</evidence>
<dbReference type="PROSITE" id="PS50966">
    <property type="entry name" value="ZF_SWIM"/>
    <property type="match status" value="1"/>
</dbReference>
<dbReference type="Proteomes" id="UP000059680">
    <property type="component" value="Chromosome 12"/>
</dbReference>
<dbReference type="SMART" id="SM00575">
    <property type="entry name" value="ZnF_PMZ"/>
    <property type="match status" value="1"/>
</dbReference>
<dbReference type="OMA" id="CHRAEIA"/>
<reference evidence="7 8" key="2">
    <citation type="journal article" date="2013" name="Plant Cell Physiol.">
        <title>Rice Annotation Project Database (RAP-DB): an integrative and interactive database for rice genomics.</title>
        <authorList>
            <person name="Sakai H."/>
            <person name="Lee S.S."/>
            <person name="Tanaka T."/>
            <person name="Numa H."/>
            <person name="Kim J."/>
            <person name="Kawahara Y."/>
            <person name="Wakimoto H."/>
            <person name="Yang C.C."/>
            <person name="Iwamoto M."/>
            <person name="Abe T."/>
            <person name="Yamada Y."/>
            <person name="Muto A."/>
            <person name="Inokuchi H."/>
            <person name="Ikemura T."/>
            <person name="Matsumoto T."/>
            <person name="Sasaki T."/>
            <person name="Itoh T."/>
        </authorList>
    </citation>
    <scope>NUCLEOTIDE SEQUENCE [LARGE SCALE GENOMIC DNA]</scope>
    <source>
        <strain evidence="8">cv. Nipponbare</strain>
    </source>
</reference>
<keyword evidence="8" id="KW-1185">Reference proteome</keyword>
<reference evidence="8" key="1">
    <citation type="journal article" date="2005" name="Nature">
        <title>The map-based sequence of the rice genome.</title>
        <authorList>
            <consortium name="International rice genome sequencing project (IRGSP)"/>
            <person name="Matsumoto T."/>
            <person name="Wu J."/>
            <person name="Kanamori H."/>
            <person name="Katayose Y."/>
            <person name="Fujisawa M."/>
            <person name="Namiki N."/>
            <person name="Mizuno H."/>
            <person name="Yamamoto K."/>
            <person name="Antonio B.A."/>
            <person name="Baba T."/>
            <person name="Sakata K."/>
            <person name="Nagamura Y."/>
            <person name="Aoki H."/>
            <person name="Arikawa K."/>
            <person name="Arita K."/>
            <person name="Bito T."/>
            <person name="Chiden Y."/>
            <person name="Fujitsuka N."/>
            <person name="Fukunaka R."/>
            <person name="Hamada M."/>
            <person name="Harada C."/>
            <person name="Hayashi A."/>
            <person name="Hijishita S."/>
            <person name="Honda M."/>
            <person name="Hosokawa S."/>
            <person name="Ichikawa Y."/>
            <person name="Idonuma A."/>
            <person name="Iijima M."/>
            <person name="Ikeda M."/>
            <person name="Ikeno M."/>
            <person name="Ito K."/>
            <person name="Ito S."/>
            <person name="Ito T."/>
            <person name="Ito Y."/>
            <person name="Ito Y."/>
            <person name="Iwabuchi A."/>
            <person name="Kamiya K."/>
            <person name="Karasawa W."/>
            <person name="Kurita K."/>
            <person name="Katagiri S."/>
            <person name="Kikuta A."/>
            <person name="Kobayashi H."/>
            <person name="Kobayashi N."/>
            <person name="Machita K."/>
            <person name="Maehara T."/>
            <person name="Masukawa M."/>
            <person name="Mizubayashi T."/>
            <person name="Mukai Y."/>
            <person name="Nagasaki H."/>
            <person name="Nagata Y."/>
            <person name="Naito S."/>
            <person name="Nakashima M."/>
            <person name="Nakama Y."/>
            <person name="Nakamichi Y."/>
            <person name="Nakamura M."/>
            <person name="Meguro A."/>
            <person name="Negishi M."/>
            <person name="Ohta I."/>
            <person name="Ohta T."/>
            <person name="Okamoto M."/>
            <person name="Ono N."/>
            <person name="Saji S."/>
            <person name="Sakaguchi M."/>
            <person name="Sakai K."/>
            <person name="Shibata M."/>
            <person name="Shimokawa T."/>
            <person name="Song J."/>
            <person name="Takazaki Y."/>
            <person name="Terasawa K."/>
            <person name="Tsugane M."/>
            <person name="Tsuji K."/>
            <person name="Ueda S."/>
            <person name="Waki K."/>
            <person name="Yamagata H."/>
            <person name="Yamamoto M."/>
            <person name="Yamamoto S."/>
            <person name="Yamane H."/>
            <person name="Yoshiki S."/>
            <person name="Yoshihara R."/>
            <person name="Yukawa K."/>
            <person name="Zhong H."/>
            <person name="Yano M."/>
            <person name="Yuan Q."/>
            <person name="Ouyang S."/>
            <person name="Liu J."/>
            <person name="Jones K.M."/>
            <person name="Gansberger K."/>
            <person name="Moffat K."/>
            <person name="Hill J."/>
            <person name="Bera J."/>
            <person name="Fadrosh D."/>
            <person name="Jin S."/>
            <person name="Johri S."/>
            <person name="Kim M."/>
            <person name="Overton L."/>
            <person name="Reardon M."/>
            <person name="Tsitrin T."/>
            <person name="Vuong H."/>
            <person name="Weaver B."/>
            <person name="Ciecko A."/>
            <person name="Tallon L."/>
            <person name="Jackson J."/>
            <person name="Pai G."/>
            <person name="Aken S.V."/>
            <person name="Utterback T."/>
            <person name="Reidmuller S."/>
            <person name="Feldblyum T."/>
            <person name="Hsiao J."/>
            <person name="Zismann V."/>
            <person name="Iobst S."/>
            <person name="de Vazeille A.R."/>
            <person name="Buell C.R."/>
            <person name="Ying K."/>
            <person name="Li Y."/>
            <person name="Lu T."/>
            <person name="Huang Y."/>
            <person name="Zhao Q."/>
            <person name="Feng Q."/>
            <person name="Zhang L."/>
            <person name="Zhu J."/>
            <person name="Weng Q."/>
            <person name="Mu J."/>
            <person name="Lu Y."/>
            <person name="Fan D."/>
            <person name="Liu Y."/>
            <person name="Guan J."/>
            <person name="Zhang Y."/>
            <person name="Yu S."/>
            <person name="Liu X."/>
            <person name="Zhang Y."/>
            <person name="Hong G."/>
            <person name="Han B."/>
            <person name="Choisne N."/>
            <person name="Demange N."/>
            <person name="Orjeda G."/>
            <person name="Samain S."/>
            <person name="Cattolico L."/>
            <person name="Pelletier E."/>
            <person name="Couloux A."/>
            <person name="Segurens B."/>
            <person name="Wincker P."/>
            <person name="D'Hont A."/>
            <person name="Scarpelli C."/>
            <person name="Weissenbach J."/>
            <person name="Salanoubat M."/>
            <person name="Quetier F."/>
            <person name="Yu Y."/>
            <person name="Kim H.R."/>
            <person name="Rambo T."/>
            <person name="Currie J."/>
            <person name="Collura K."/>
            <person name="Luo M."/>
            <person name="Yang T."/>
            <person name="Ammiraju J.S.S."/>
            <person name="Engler F."/>
            <person name="Soderlund C."/>
            <person name="Wing R.A."/>
            <person name="Palmer L.E."/>
            <person name="de la Bastide M."/>
            <person name="Spiegel L."/>
            <person name="Nascimento L."/>
            <person name="Zutavern T."/>
            <person name="O'Shaughnessy A."/>
            <person name="Dike S."/>
            <person name="Dedhia N."/>
            <person name="Preston R."/>
            <person name="Balija V."/>
            <person name="McCombie W.R."/>
            <person name="Chow T."/>
            <person name="Chen H."/>
            <person name="Chung M."/>
            <person name="Chen C."/>
            <person name="Shaw J."/>
            <person name="Wu H."/>
            <person name="Hsiao K."/>
            <person name="Chao Y."/>
            <person name="Chu M."/>
            <person name="Cheng C."/>
            <person name="Hour A."/>
            <person name="Lee P."/>
            <person name="Lin S."/>
            <person name="Lin Y."/>
            <person name="Liou J."/>
            <person name="Liu S."/>
            <person name="Hsing Y."/>
            <person name="Raghuvanshi S."/>
            <person name="Mohanty A."/>
            <person name="Bharti A.K."/>
            <person name="Gaur A."/>
            <person name="Gupta V."/>
            <person name="Kumar D."/>
            <person name="Ravi V."/>
            <person name="Vij S."/>
            <person name="Kapur A."/>
            <person name="Khurana P."/>
            <person name="Khurana P."/>
            <person name="Khurana J.P."/>
            <person name="Tyagi A.K."/>
            <person name="Gaikwad K."/>
            <person name="Singh A."/>
            <person name="Dalal V."/>
            <person name="Srivastava S."/>
            <person name="Dixit A."/>
            <person name="Pal A.K."/>
            <person name="Ghazi I.A."/>
            <person name="Yadav M."/>
            <person name="Pandit A."/>
            <person name="Bhargava A."/>
            <person name="Sureshbabu K."/>
            <person name="Batra K."/>
            <person name="Sharma T.R."/>
            <person name="Mohapatra T."/>
            <person name="Singh N.K."/>
            <person name="Messing J."/>
            <person name="Nelson A.B."/>
            <person name="Fuks G."/>
            <person name="Kavchok S."/>
            <person name="Keizer G."/>
            <person name="Linton E."/>
            <person name="Llaca V."/>
            <person name="Song R."/>
            <person name="Tanyolac B."/>
            <person name="Young S."/>
            <person name="Ho-Il K."/>
            <person name="Hahn J.H."/>
            <person name="Sangsakoo G."/>
            <person name="Vanavichit A."/>
            <person name="de Mattos Luiz.A.T."/>
            <person name="Zimmer P.D."/>
            <person name="Malone G."/>
            <person name="Dellagostin O."/>
            <person name="de Oliveira A.C."/>
            <person name="Bevan M."/>
            <person name="Bancroft I."/>
            <person name="Minx P."/>
            <person name="Cordum H."/>
            <person name="Wilson R."/>
            <person name="Cheng Z."/>
            <person name="Jin W."/>
            <person name="Jiang J."/>
            <person name="Leong S.A."/>
            <person name="Iwama H."/>
            <person name="Gojobori T."/>
            <person name="Itoh T."/>
            <person name="Niimura Y."/>
            <person name="Fujii Y."/>
            <person name="Habara T."/>
            <person name="Sakai H."/>
            <person name="Sato Y."/>
            <person name="Wilson G."/>
            <person name="Kumar K."/>
            <person name="McCouch S."/>
            <person name="Juretic N."/>
            <person name="Hoen D."/>
            <person name="Wright S."/>
            <person name="Bruskiewich R."/>
            <person name="Bureau T."/>
            <person name="Miyao A."/>
            <person name="Hirochika H."/>
            <person name="Nishikawa T."/>
            <person name="Kadowaki K."/>
            <person name="Sugiura M."/>
            <person name="Burr B."/>
            <person name="Sasaki T."/>
        </authorList>
    </citation>
    <scope>NUCLEOTIDE SEQUENCE [LARGE SCALE GENOMIC DNA]</scope>
    <source>
        <strain evidence="8">cv. Nipponbare</strain>
    </source>
</reference>
<protein>
    <submittedName>
        <fullName evidence="7">Os12g0621300 protein</fullName>
    </submittedName>
</protein>
<organism evidence="7 8">
    <name type="scientific">Oryza sativa subsp. japonica</name>
    <name type="common">Rice</name>
    <dbReference type="NCBI Taxonomy" id="39947"/>
    <lineage>
        <taxon>Eukaryota</taxon>
        <taxon>Viridiplantae</taxon>
        <taxon>Streptophyta</taxon>
        <taxon>Embryophyta</taxon>
        <taxon>Tracheophyta</taxon>
        <taxon>Spermatophyta</taxon>
        <taxon>Magnoliopsida</taxon>
        <taxon>Liliopsida</taxon>
        <taxon>Poales</taxon>
        <taxon>Poaceae</taxon>
        <taxon>BOP clade</taxon>
        <taxon>Oryzoideae</taxon>
        <taxon>Oryzeae</taxon>
        <taxon>Oryzinae</taxon>
        <taxon>Oryza</taxon>
        <taxon>Oryza sativa</taxon>
    </lineage>
</organism>
<name>A0A0P0YCA4_ORYSJ</name>
<dbReference type="InterPro" id="IPR006564">
    <property type="entry name" value="Znf_PMZ"/>
</dbReference>
<dbReference type="PANTHER" id="PTHR31973:SF188">
    <property type="entry name" value="POLYPROTEIN, PUTATIVE-RELATED"/>
    <property type="match status" value="1"/>
</dbReference>
<evidence type="ECO:0000313" key="7">
    <source>
        <dbReference type="EMBL" id="BAT18139.1"/>
    </source>
</evidence>
<evidence type="ECO:0000256" key="3">
    <source>
        <dbReference type="ARBA" id="ARBA00022833"/>
    </source>
</evidence>
<dbReference type="InterPro" id="IPR007527">
    <property type="entry name" value="Znf_SWIM"/>
</dbReference>
<evidence type="ECO:0000313" key="8">
    <source>
        <dbReference type="Proteomes" id="UP000059680"/>
    </source>
</evidence>
<accession>A0A0P0YCA4</accession>
<dbReference type="Pfam" id="PF04434">
    <property type="entry name" value="SWIM"/>
    <property type="match status" value="1"/>
</dbReference>
<feature type="region of interest" description="Disordered" evidence="5">
    <location>
        <begin position="215"/>
        <end position="239"/>
    </location>
</feature>